<comment type="similarity">
    <text evidence="2">Belongs to the autoinducer-2 exporter (AI-2E) (TC 2.A.86) family.</text>
</comment>
<dbReference type="PANTHER" id="PTHR21716:SF68">
    <property type="entry name" value="TRANSPORT PROTEIN YTVI-RELATED"/>
    <property type="match status" value="1"/>
</dbReference>
<dbReference type="NCBIfam" id="TIGR02872">
    <property type="entry name" value="spore_ytvI"/>
    <property type="match status" value="1"/>
</dbReference>
<dbReference type="Pfam" id="PF01594">
    <property type="entry name" value="AI-2E_transport"/>
    <property type="match status" value="1"/>
</dbReference>
<feature type="transmembrane region" description="Helical" evidence="6">
    <location>
        <begin position="331"/>
        <end position="356"/>
    </location>
</feature>
<organism evidence="7 8">
    <name type="scientific">Melghirimyces thermohalophilus</name>
    <dbReference type="NCBI Taxonomy" id="1236220"/>
    <lineage>
        <taxon>Bacteria</taxon>
        <taxon>Bacillati</taxon>
        <taxon>Bacillota</taxon>
        <taxon>Bacilli</taxon>
        <taxon>Bacillales</taxon>
        <taxon>Thermoactinomycetaceae</taxon>
        <taxon>Melghirimyces</taxon>
    </lineage>
</organism>
<keyword evidence="5 6" id="KW-0472">Membrane</keyword>
<dbReference type="OrthoDB" id="9774361at2"/>
<dbReference type="PANTHER" id="PTHR21716">
    <property type="entry name" value="TRANSMEMBRANE PROTEIN"/>
    <property type="match status" value="1"/>
</dbReference>
<feature type="transmembrane region" description="Helical" evidence="6">
    <location>
        <begin position="226"/>
        <end position="248"/>
    </location>
</feature>
<dbReference type="Proteomes" id="UP000199387">
    <property type="component" value="Unassembled WGS sequence"/>
</dbReference>
<dbReference type="STRING" id="1236220.SAMN04488112_11045"/>
<dbReference type="RefSeq" id="WP_091569877.1">
    <property type="nucleotide sequence ID" value="NZ_FMZA01000010.1"/>
</dbReference>
<dbReference type="EMBL" id="FMZA01000010">
    <property type="protein sequence ID" value="SDC56372.1"/>
    <property type="molecule type" value="Genomic_DNA"/>
</dbReference>
<feature type="transmembrane region" description="Helical" evidence="6">
    <location>
        <begin position="293"/>
        <end position="311"/>
    </location>
</feature>
<feature type="transmembrane region" description="Helical" evidence="6">
    <location>
        <begin position="260"/>
        <end position="281"/>
    </location>
</feature>
<evidence type="ECO:0000256" key="1">
    <source>
        <dbReference type="ARBA" id="ARBA00004141"/>
    </source>
</evidence>
<dbReference type="GO" id="GO:0016020">
    <property type="term" value="C:membrane"/>
    <property type="evidence" value="ECO:0007669"/>
    <property type="project" value="UniProtKB-SubCell"/>
</dbReference>
<dbReference type="InterPro" id="IPR014227">
    <property type="entry name" value="YtvI-like"/>
</dbReference>
<evidence type="ECO:0000313" key="8">
    <source>
        <dbReference type="Proteomes" id="UP000199387"/>
    </source>
</evidence>
<evidence type="ECO:0000256" key="3">
    <source>
        <dbReference type="ARBA" id="ARBA00022692"/>
    </source>
</evidence>
<dbReference type="AlphaFoldDB" id="A0A1G6MLG8"/>
<comment type="subcellular location">
    <subcellularLocation>
        <location evidence="1">Membrane</location>
        <topology evidence="1">Multi-pass membrane protein</topology>
    </subcellularLocation>
</comment>
<sequence>MDRETAFRIALRAILVITTAVIVYYVLRFAIPLLYPFLIGWVIAMLVEPLVRWLETKVRLPRWAGVSLMLLLVIGTLLSLMIFLVSRIVVELTKLAEHLPGFINRINDYLLDTFVHEDTELSRMIHVIQEYMQKNPEQSSEIMNGIRDNLGVITNKGTQLITDILAGIGSFLSNLPYYATVLIFIVLASLFIGLDWPRLRSGILRLIPKRIQRTGGLIFHDLRKALFGFVRAQLTLVLITGIIVWFGLNLMGMDYALTLALIIGAVDLLPYFGVGAVLVPWSGFLLLTGDPRLGLAIAILYLIIVVVRQFLEPKLVATNIGLNPLLTLIALFTGLKLIGVFGLIVGPVVAVILIALHRAGVFIDLWHFIMRGSLKNRS</sequence>
<reference evidence="7 8" key="1">
    <citation type="submission" date="2016-10" db="EMBL/GenBank/DDBJ databases">
        <authorList>
            <person name="de Groot N.N."/>
        </authorList>
    </citation>
    <scope>NUCLEOTIDE SEQUENCE [LARGE SCALE GENOMIC DNA]</scope>
    <source>
        <strain evidence="7 8">DSM 45514</strain>
    </source>
</reference>
<keyword evidence="8" id="KW-1185">Reference proteome</keyword>
<accession>A0A1G6MLG8</accession>
<dbReference type="GO" id="GO:0055085">
    <property type="term" value="P:transmembrane transport"/>
    <property type="evidence" value="ECO:0007669"/>
    <property type="project" value="TreeGrafter"/>
</dbReference>
<keyword evidence="4 6" id="KW-1133">Transmembrane helix</keyword>
<protein>
    <submittedName>
        <fullName evidence="7">Sporulation integral membrane protein YtvI</fullName>
    </submittedName>
</protein>
<evidence type="ECO:0000256" key="5">
    <source>
        <dbReference type="ARBA" id="ARBA00023136"/>
    </source>
</evidence>
<evidence type="ECO:0000313" key="7">
    <source>
        <dbReference type="EMBL" id="SDC56372.1"/>
    </source>
</evidence>
<feature type="transmembrane region" description="Helical" evidence="6">
    <location>
        <begin position="63"/>
        <end position="85"/>
    </location>
</feature>
<name>A0A1G6MLG8_9BACL</name>
<keyword evidence="3 6" id="KW-0812">Transmembrane</keyword>
<evidence type="ECO:0000256" key="4">
    <source>
        <dbReference type="ARBA" id="ARBA00022989"/>
    </source>
</evidence>
<evidence type="ECO:0000256" key="2">
    <source>
        <dbReference type="ARBA" id="ARBA00009773"/>
    </source>
</evidence>
<gene>
    <name evidence="7" type="ORF">SAMN04488112_11045</name>
</gene>
<dbReference type="InterPro" id="IPR002549">
    <property type="entry name" value="AI-2E-like"/>
</dbReference>
<feature type="transmembrane region" description="Helical" evidence="6">
    <location>
        <begin position="175"/>
        <end position="196"/>
    </location>
</feature>
<evidence type="ECO:0000256" key="6">
    <source>
        <dbReference type="SAM" id="Phobius"/>
    </source>
</evidence>
<proteinExistence type="inferred from homology"/>